<dbReference type="AlphaFoldDB" id="A0AAE0TRE7"/>
<protein>
    <recommendedName>
        <fullName evidence="1">F-box domain-containing protein</fullName>
    </recommendedName>
</protein>
<comment type="caution">
    <text evidence="2">The sequence shown here is derived from an EMBL/GenBank/DDBJ whole genome shotgun (WGS) entry which is preliminary data.</text>
</comment>
<reference evidence="2" key="1">
    <citation type="submission" date="2023-07" db="EMBL/GenBank/DDBJ databases">
        <title>Black Yeasts Isolated from many extreme environments.</title>
        <authorList>
            <person name="Coleine C."/>
            <person name="Stajich J.E."/>
            <person name="Selbmann L."/>
        </authorList>
    </citation>
    <scope>NUCLEOTIDE SEQUENCE</scope>
    <source>
        <strain evidence="2">CCFEE 5485</strain>
    </source>
</reference>
<dbReference type="InterPro" id="IPR001810">
    <property type="entry name" value="F-box_dom"/>
</dbReference>
<keyword evidence="3" id="KW-1185">Reference proteome</keyword>
<proteinExistence type="predicted"/>
<accession>A0AAE0TRE7</accession>
<gene>
    <name evidence="2" type="ORF">LTR78_008429</name>
</gene>
<dbReference type="EMBL" id="JAUTXT010000040">
    <property type="protein sequence ID" value="KAK3671696.1"/>
    <property type="molecule type" value="Genomic_DNA"/>
</dbReference>
<evidence type="ECO:0000259" key="1">
    <source>
        <dbReference type="Pfam" id="PF00646"/>
    </source>
</evidence>
<feature type="domain" description="F-box" evidence="1">
    <location>
        <begin position="18"/>
        <end position="49"/>
    </location>
</feature>
<dbReference type="Proteomes" id="UP001274830">
    <property type="component" value="Unassembled WGS sequence"/>
</dbReference>
<dbReference type="SUPFAM" id="SSF81383">
    <property type="entry name" value="F-box domain"/>
    <property type="match status" value="1"/>
</dbReference>
<dbReference type="InterPro" id="IPR036047">
    <property type="entry name" value="F-box-like_dom_sf"/>
</dbReference>
<sequence>MDTTPDHSAGSQVFNTTEILELILAQLHVRYSLHLQAVCRSWRDSIQTSPATKEALFLRPRKPNIVYLSSERDGTTMPEWPKPKITELGDLVPYEEAKASGQSFLIPATVNNLLPYRHKHMNTNGSWSICDRVHPEGLQPNTSFAVSLAALRAVHPVHRQMFLSQPPSKRVEVDYNRRIVSLEDDKGITIAKLLEYLEQNPAPPHADVGLWMRDVVFMRPEKINSLTATI</sequence>
<dbReference type="Pfam" id="PF00646">
    <property type="entry name" value="F-box"/>
    <property type="match status" value="1"/>
</dbReference>
<evidence type="ECO:0000313" key="3">
    <source>
        <dbReference type="Proteomes" id="UP001274830"/>
    </source>
</evidence>
<organism evidence="2 3">
    <name type="scientific">Recurvomyces mirabilis</name>
    <dbReference type="NCBI Taxonomy" id="574656"/>
    <lineage>
        <taxon>Eukaryota</taxon>
        <taxon>Fungi</taxon>
        <taxon>Dikarya</taxon>
        <taxon>Ascomycota</taxon>
        <taxon>Pezizomycotina</taxon>
        <taxon>Dothideomycetes</taxon>
        <taxon>Dothideomycetidae</taxon>
        <taxon>Mycosphaerellales</taxon>
        <taxon>Teratosphaeriaceae</taxon>
        <taxon>Recurvomyces</taxon>
    </lineage>
</organism>
<name>A0AAE0TRE7_9PEZI</name>
<evidence type="ECO:0000313" key="2">
    <source>
        <dbReference type="EMBL" id="KAK3671696.1"/>
    </source>
</evidence>